<evidence type="ECO:0000256" key="5">
    <source>
        <dbReference type="RuleBase" id="RU000687"/>
    </source>
</evidence>
<feature type="domain" description="Neurotransmitter-gated ion-channel transmembrane" evidence="7">
    <location>
        <begin position="244"/>
        <end position="351"/>
    </location>
</feature>
<dbReference type="Gene3D" id="2.70.170.10">
    <property type="entry name" value="Neurotransmitter-gated ion-channel ligand-binding domain"/>
    <property type="match status" value="1"/>
</dbReference>
<keyword evidence="3 5" id="KW-1133">Transmembrane helix</keyword>
<feature type="chain" id="PRO_5029939982" evidence="5">
    <location>
        <begin position="22"/>
        <end position="404"/>
    </location>
</feature>
<dbReference type="EMBL" id="CAJFCJ010000002">
    <property type="protein sequence ID" value="CAD5111718.1"/>
    <property type="molecule type" value="Genomic_DNA"/>
</dbReference>
<dbReference type="CDD" id="cd18989">
    <property type="entry name" value="LGIC_ECD_cation"/>
    <property type="match status" value="1"/>
</dbReference>
<dbReference type="GO" id="GO:0016020">
    <property type="term" value="C:membrane"/>
    <property type="evidence" value="ECO:0007669"/>
    <property type="project" value="UniProtKB-SubCell"/>
</dbReference>
<dbReference type="CDD" id="cd19051">
    <property type="entry name" value="LGIC_TM_cation"/>
    <property type="match status" value="1"/>
</dbReference>
<dbReference type="PROSITE" id="PS00236">
    <property type="entry name" value="NEUROTR_ION_CHANNEL"/>
    <property type="match status" value="1"/>
</dbReference>
<gene>
    <name evidence="8" type="ORF">DGYR_LOCUS965</name>
</gene>
<dbReference type="InterPro" id="IPR038050">
    <property type="entry name" value="Neuro_actylchol_rec"/>
</dbReference>
<evidence type="ECO:0000313" key="9">
    <source>
        <dbReference type="Proteomes" id="UP000549394"/>
    </source>
</evidence>
<evidence type="ECO:0000256" key="2">
    <source>
        <dbReference type="ARBA" id="ARBA00022692"/>
    </source>
</evidence>
<dbReference type="InterPro" id="IPR006029">
    <property type="entry name" value="Neurotrans-gated_channel_TM"/>
</dbReference>
<comment type="similarity">
    <text evidence="5">Belongs to the ligand-gated ion channel (TC 1.A.9) family.</text>
</comment>
<dbReference type="FunFam" id="2.70.170.10:FF:000028">
    <property type="entry name" value="AcetylCholine Receptor"/>
    <property type="match status" value="1"/>
</dbReference>
<dbReference type="FunFam" id="1.20.58.390:FF:000043">
    <property type="entry name" value="AcetylCholine Receptor"/>
    <property type="match status" value="1"/>
</dbReference>
<dbReference type="Gene3D" id="1.20.58.390">
    <property type="entry name" value="Neurotransmitter-gated ion-channel transmembrane domain"/>
    <property type="match status" value="1"/>
</dbReference>
<dbReference type="InterPro" id="IPR006202">
    <property type="entry name" value="Neur_chan_lig-bd"/>
</dbReference>
<dbReference type="PANTHER" id="PTHR18945">
    <property type="entry name" value="NEUROTRANSMITTER GATED ION CHANNEL"/>
    <property type="match status" value="1"/>
</dbReference>
<evidence type="ECO:0000256" key="4">
    <source>
        <dbReference type="ARBA" id="ARBA00023136"/>
    </source>
</evidence>
<dbReference type="InterPro" id="IPR036734">
    <property type="entry name" value="Neur_chan_lig-bd_sf"/>
</dbReference>
<dbReference type="SUPFAM" id="SSF63712">
    <property type="entry name" value="Nicotinic receptor ligand binding domain-like"/>
    <property type="match status" value="1"/>
</dbReference>
<dbReference type="InterPro" id="IPR036719">
    <property type="entry name" value="Neuro-gated_channel_TM_sf"/>
</dbReference>
<evidence type="ECO:0000259" key="7">
    <source>
        <dbReference type="Pfam" id="PF02932"/>
    </source>
</evidence>
<dbReference type="Proteomes" id="UP000549394">
    <property type="component" value="Unassembled WGS sequence"/>
</dbReference>
<keyword evidence="5" id="KW-0813">Transport</keyword>
<dbReference type="InterPro" id="IPR006201">
    <property type="entry name" value="Neur_channel"/>
</dbReference>
<dbReference type="AlphaFoldDB" id="A0A7I8V808"/>
<keyword evidence="5" id="KW-0406">Ion transport</keyword>
<feature type="domain" description="Neurotransmitter-gated ion-channel ligand-binding" evidence="6">
    <location>
        <begin position="29"/>
        <end position="236"/>
    </location>
</feature>
<dbReference type="GO" id="GO:0005230">
    <property type="term" value="F:extracellular ligand-gated monoatomic ion channel activity"/>
    <property type="evidence" value="ECO:0007669"/>
    <property type="project" value="InterPro"/>
</dbReference>
<dbReference type="SUPFAM" id="SSF90112">
    <property type="entry name" value="Neurotransmitter-gated ion-channel transmembrane pore"/>
    <property type="match status" value="1"/>
</dbReference>
<feature type="signal peptide" evidence="5">
    <location>
        <begin position="1"/>
        <end position="21"/>
    </location>
</feature>
<feature type="transmembrane region" description="Helical" evidence="5">
    <location>
        <begin position="267"/>
        <end position="286"/>
    </location>
</feature>
<proteinExistence type="inferred from homology"/>
<accession>A0A7I8V808</accession>
<comment type="caution">
    <text evidence="8">The sequence shown here is derived from an EMBL/GenBank/DDBJ whole genome shotgun (WGS) entry which is preliminary data.</text>
</comment>
<keyword evidence="5" id="KW-0732">Signal</keyword>
<feature type="transmembrane region" description="Helical" evidence="5">
    <location>
        <begin position="298"/>
        <end position="321"/>
    </location>
</feature>
<reference evidence="8 9" key="1">
    <citation type="submission" date="2020-08" db="EMBL/GenBank/DDBJ databases">
        <authorList>
            <person name="Hejnol A."/>
        </authorList>
    </citation>
    <scope>NUCLEOTIDE SEQUENCE [LARGE SCALE GENOMIC DNA]</scope>
</reference>
<sequence length="404" mass="46990">MFKSILRYLLFIGAFAIICDCSTRTNHTETDLIRYLMLGYEKRARPTNNLSETVEVMYDLKLIEIQNVDERDQKLSVFAWQAMIWKDINLEWNPDNFSGIQRIVLPAKNVWLPDLVQENNALEFYNEQFTKYFQAEVFYTGEVLYSPGGRFTTSCSLNMRKFPFDRQTCEIIVTVWTRTCSEVELFANHSKVNLENYNENSEWNLEDTDVVKTRRSGFDEYDYCSLKVTLKIKRKPLYFVIIVVLPCILLSFISIISFLIPSEGGERISMCMTVMLSFTVFLLVLNDILPRNSDEAPIIALYIIIIMVVMSISLVCTVLIVKLHYKNSRVPPKLKYFVFKIMGRFVGMKYGNKTVFEVNKDPSSSRSSDWRKIAAIFDRFCIIIFTLSITIITLVMFAILPFTN</sequence>
<dbReference type="InterPro" id="IPR018000">
    <property type="entry name" value="Neurotransmitter_ion_chnl_CS"/>
</dbReference>
<keyword evidence="5" id="KW-0407">Ion channel</keyword>
<evidence type="ECO:0000256" key="3">
    <source>
        <dbReference type="ARBA" id="ARBA00022989"/>
    </source>
</evidence>
<protein>
    <submittedName>
        <fullName evidence="8">DgyrCDS1008</fullName>
    </submittedName>
</protein>
<dbReference type="OrthoDB" id="5809364at2759"/>
<evidence type="ECO:0000313" key="8">
    <source>
        <dbReference type="EMBL" id="CAD5111718.1"/>
    </source>
</evidence>
<organism evidence="8 9">
    <name type="scientific">Dimorphilus gyrociliatus</name>
    <dbReference type="NCBI Taxonomy" id="2664684"/>
    <lineage>
        <taxon>Eukaryota</taxon>
        <taxon>Metazoa</taxon>
        <taxon>Spiralia</taxon>
        <taxon>Lophotrochozoa</taxon>
        <taxon>Annelida</taxon>
        <taxon>Polychaeta</taxon>
        <taxon>Polychaeta incertae sedis</taxon>
        <taxon>Dinophilidae</taxon>
        <taxon>Dimorphilus</taxon>
    </lineage>
</organism>
<comment type="subcellular location">
    <subcellularLocation>
        <location evidence="1">Membrane</location>
        <topology evidence="1">Multi-pass membrane protein</topology>
    </subcellularLocation>
</comment>
<feature type="transmembrane region" description="Helical" evidence="5">
    <location>
        <begin position="380"/>
        <end position="402"/>
    </location>
</feature>
<evidence type="ECO:0000259" key="6">
    <source>
        <dbReference type="Pfam" id="PF02931"/>
    </source>
</evidence>
<dbReference type="GO" id="GO:0004888">
    <property type="term" value="F:transmembrane signaling receptor activity"/>
    <property type="evidence" value="ECO:0007669"/>
    <property type="project" value="InterPro"/>
</dbReference>
<evidence type="ECO:0000256" key="1">
    <source>
        <dbReference type="ARBA" id="ARBA00004141"/>
    </source>
</evidence>
<dbReference type="Pfam" id="PF02932">
    <property type="entry name" value="Neur_chan_memb"/>
    <property type="match status" value="1"/>
</dbReference>
<feature type="transmembrane region" description="Helical" evidence="5">
    <location>
        <begin position="237"/>
        <end position="260"/>
    </location>
</feature>
<keyword evidence="9" id="KW-1185">Reference proteome</keyword>
<dbReference type="PRINTS" id="PR00252">
    <property type="entry name" value="NRIONCHANNEL"/>
</dbReference>
<keyword evidence="2 5" id="KW-0812">Transmembrane</keyword>
<name>A0A7I8V808_9ANNE</name>
<dbReference type="Pfam" id="PF02931">
    <property type="entry name" value="Neur_chan_LBD"/>
    <property type="match status" value="1"/>
</dbReference>
<keyword evidence="4 5" id="KW-0472">Membrane</keyword>